<evidence type="ECO:0000313" key="1">
    <source>
        <dbReference type="EMBL" id="MPM99651.1"/>
    </source>
</evidence>
<sequence>MQQIHFDENLKGFHGYDFDITIQSTLAGFTNYVAYDISLEHLSRGKPDKNYFKNLIIIFKKWEAQLPLIGLNISEEKKNKIPKFEKKRLKVLINRMIKTGFETKEILNETNYYRQLIGKTETRDIQAFLYFNIFFTRLFTRPKHFFKK</sequence>
<dbReference type="AlphaFoldDB" id="A0A645EEF0"/>
<protein>
    <submittedName>
        <fullName evidence="1">Uncharacterized protein</fullName>
    </submittedName>
</protein>
<organism evidence="1">
    <name type="scientific">bioreactor metagenome</name>
    <dbReference type="NCBI Taxonomy" id="1076179"/>
    <lineage>
        <taxon>unclassified sequences</taxon>
        <taxon>metagenomes</taxon>
        <taxon>ecological metagenomes</taxon>
    </lineage>
</organism>
<gene>
    <name evidence="1" type="ORF">SDC9_146844</name>
</gene>
<dbReference type="EMBL" id="VSSQ01045746">
    <property type="protein sequence ID" value="MPM99651.1"/>
    <property type="molecule type" value="Genomic_DNA"/>
</dbReference>
<comment type="caution">
    <text evidence="1">The sequence shown here is derived from an EMBL/GenBank/DDBJ whole genome shotgun (WGS) entry which is preliminary data.</text>
</comment>
<dbReference type="Gene3D" id="3.90.550.10">
    <property type="entry name" value="Spore Coat Polysaccharide Biosynthesis Protein SpsA, Chain A"/>
    <property type="match status" value="1"/>
</dbReference>
<name>A0A645EEF0_9ZZZZ</name>
<reference evidence="1" key="1">
    <citation type="submission" date="2019-08" db="EMBL/GenBank/DDBJ databases">
        <authorList>
            <person name="Kucharzyk K."/>
            <person name="Murdoch R.W."/>
            <person name="Higgins S."/>
            <person name="Loffler F."/>
        </authorList>
    </citation>
    <scope>NUCLEOTIDE SEQUENCE</scope>
</reference>
<accession>A0A645EEF0</accession>
<dbReference type="InterPro" id="IPR029044">
    <property type="entry name" value="Nucleotide-diphossugar_trans"/>
</dbReference>
<proteinExistence type="predicted"/>